<reference evidence="2" key="1">
    <citation type="submission" date="2021-06" db="EMBL/GenBank/DDBJ databases">
        <title>Comparative genomics, transcriptomics and evolutionary studies reveal genomic signatures of adaptation to plant cell wall in hemibiotrophic fungi.</title>
        <authorList>
            <consortium name="DOE Joint Genome Institute"/>
            <person name="Baroncelli R."/>
            <person name="Diaz J.F."/>
            <person name="Benocci T."/>
            <person name="Peng M."/>
            <person name="Battaglia E."/>
            <person name="Haridas S."/>
            <person name="Andreopoulos W."/>
            <person name="Labutti K."/>
            <person name="Pangilinan J."/>
            <person name="Floch G.L."/>
            <person name="Makela M.R."/>
            <person name="Henrissat B."/>
            <person name="Grigoriev I.V."/>
            <person name="Crouch J.A."/>
            <person name="De Vries R.P."/>
            <person name="Sukno S.A."/>
            <person name="Thon M.R."/>
        </authorList>
    </citation>
    <scope>NUCLEOTIDE SEQUENCE</scope>
    <source>
        <strain evidence="2">MAFF235873</strain>
    </source>
</reference>
<evidence type="ECO:0000313" key="2">
    <source>
        <dbReference type="EMBL" id="KAK2023982.1"/>
    </source>
</evidence>
<name>A0AAD9LX36_9PEZI</name>
<dbReference type="AlphaFoldDB" id="A0AAD9LX36"/>
<gene>
    <name evidence="2" type="ORF">LX32DRAFT_120809</name>
</gene>
<evidence type="ECO:0000256" key="1">
    <source>
        <dbReference type="SAM" id="MobiDB-lite"/>
    </source>
</evidence>
<feature type="region of interest" description="Disordered" evidence="1">
    <location>
        <begin position="193"/>
        <end position="222"/>
    </location>
</feature>
<proteinExistence type="predicted"/>
<protein>
    <submittedName>
        <fullName evidence="2">Uncharacterized protein</fullName>
    </submittedName>
</protein>
<evidence type="ECO:0000313" key="3">
    <source>
        <dbReference type="Proteomes" id="UP001232148"/>
    </source>
</evidence>
<dbReference type="EMBL" id="MU842979">
    <property type="protein sequence ID" value="KAK2023982.1"/>
    <property type="molecule type" value="Genomic_DNA"/>
</dbReference>
<comment type="caution">
    <text evidence="2">The sequence shown here is derived from an EMBL/GenBank/DDBJ whole genome shotgun (WGS) entry which is preliminary data.</text>
</comment>
<sequence length="222" mass="24645">MTREGRECLGSRPRTWGPRTCYPFWSWGLNQRHSDARSQTFTGRRRSGSETYTILGTGRLTGDLGSMPIVRLPWYSTFPTIVRCWCRGPQWQSGAAKPATLVEFTRSTPWHDAVCLRRGSMKLHGQHHRGPASHLHICTSMDTVSRTCPLAVIDVGLACLGSNPCIGLWMTASDPQQPAAISLRPSCQVPVTQHRELRPRTDQAGGRAALRDASSHLSSLRN</sequence>
<organism evidence="2 3">
    <name type="scientific">Colletotrichum zoysiae</name>
    <dbReference type="NCBI Taxonomy" id="1216348"/>
    <lineage>
        <taxon>Eukaryota</taxon>
        <taxon>Fungi</taxon>
        <taxon>Dikarya</taxon>
        <taxon>Ascomycota</taxon>
        <taxon>Pezizomycotina</taxon>
        <taxon>Sordariomycetes</taxon>
        <taxon>Hypocreomycetidae</taxon>
        <taxon>Glomerellales</taxon>
        <taxon>Glomerellaceae</taxon>
        <taxon>Colletotrichum</taxon>
        <taxon>Colletotrichum graminicola species complex</taxon>
    </lineage>
</organism>
<accession>A0AAD9LX36</accession>
<dbReference type="Proteomes" id="UP001232148">
    <property type="component" value="Unassembled WGS sequence"/>
</dbReference>
<keyword evidence="3" id="KW-1185">Reference proteome</keyword>